<accession>A0A8S1XYS3</accession>
<dbReference type="Proteomes" id="UP000683925">
    <property type="component" value="Unassembled WGS sequence"/>
</dbReference>
<comment type="caution">
    <text evidence="1">The sequence shown here is derived from an EMBL/GenBank/DDBJ whole genome shotgun (WGS) entry which is preliminary data.</text>
</comment>
<dbReference type="EMBL" id="CAJJDP010000140">
    <property type="protein sequence ID" value="CAD8206901.1"/>
    <property type="molecule type" value="Genomic_DNA"/>
</dbReference>
<proteinExistence type="predicted"/>
<gene>
    <name evidence="1" type="ORF">POCTA_138.1.T1390098</name>
</gene>
<protein>
    <submittedName>
        <fullName evidence="1">Uncharacterized protein</fullName>
    </submittedName>
</protein>
<keyword evidence="2" id="KW-1185">Reference proteome</keyword>
<reference evidence="1" key="1">
    <citation type="submission" date="2021-01" db="EMBL/GenBank/DDBJ databases">
        <authorList>
            <consortium name="Genoscope - CEA"/>
            <person name="William W."/>
        </authorList>
    </citation>
    <scope>NUCLEOTIDE SEQUENCE</scope>
</reference>
<evidence type="ECO:0000313" key="2">
    <source>
        <dbReference type="Proteomes" id="UP000683925"/>
    </source>
</evidence>
<sequence>MIHQMSQISDEERAKQEYLVIEYGKQEYRDLFNGWVQQKIMFFMLLKKGEKVKYIKDGEILKIESIQDLMKRKTVQGNLDQLRYLRWETVCDSTQTQHQVYWRGELLKAGGFCDQMQQKEGKWIDLWENFWIKSKVFCIGNYTEGRKTGKWDIFLKEQRIGGGTYNQKGMKQGEWTEIDNNFKKNCKVTYSGEYQDGRRCGNWRITYNGNYLGGGNYNQFGLKNGKWLDLHEDFWEHCQVGYYGEYQNGRKINKWNIIYRGYKEIEQNIIGSGTYNENGRKKGKWIELHPNFSDYCKVVYSGEYSGGAKQGKWDIIQFDKENIQPKSSIIGGGQYNCGLKVGKWVDLHEKYFVSNCGGCNIFYKGEYQKDLRQGRWDIVMNNQNVGGGYYNENGLKHGRWIDFHENYSDFAQIIHHGEYKNGIKQGIWAINFEGQTIGGGEYDQRGLKNGDWVDLHINFTKFCQVTYKGEYFDGIRSGMWETCFNNGVIGGGIYNEEGNKDGQWVDLHHNFRDLYQVIYIQNYQNSKKIGTPKEIELQ</sequence>
<dbReference type="AlphaFoldDB" id="A0A8S1XYS3"/>
<dbReference type="OrthoDB" id="298777at2759"/>
<name>A0A8S1XYS3_PAROT</name>
<evidence type="ECO:0000313" key="1">
    <source>
        <dbReference type="EMBL" id="CAD8206901.1"/>
    </source>
</evidence>
<dbReference type="PANTHER" id="PTHR33706">
    <property type="entry name" value="MORN VARIANT REPEAT PROTEIN"/>
    <property type="match status" value="1"/>
</dbReference>
<organism evidence="1 2">
    <name type="scientific">Paramecium octaurelia</name>
    <dbReference type="NCBI Taxonomy" id="43137"/>
    <lineage>
        <taxon>Eukaryota</taxon>
        <taxon>Sar</taxon>
        <taxon>Alveolata</taxon>
        <taxon>Ciliophora</taxon>
        <taxon>Intramacronucleata</taxon>
        <taxon>Oligohymenophorea</taxon>
        <taxon>Peniculida</taxon>
        <taxon>Parameciidae</taxon>
        <taxon>Paramecium</taxon>
    </lineage>
</organism>
<dbReference type="OMA" id="LWENFWI"/>
<dbReference type="PANTHER" id="PTHR33706:SF1">
    <property type="entry name" value="TPR REPEAT PROTEIN"/>
    <property type="match status" value="1"/>
</dbReference>